<comment type="caution">
    <text evidence="2">The sequence shown here is derived from an EMBL/GenBank/DDBJ whole genome shotgun (WGS) entry which is preliminary data.</text>
</comment>
<proteinExistence type="predicted"/>
<sequence>MAKAKGHSYKISTHIPGQIPFSRDGQMTPTEAIQAQDRYA</sequence>
<accession>X1RW79</accession>
<dbReference type="AlphaFoldDB" id="X1RW79"/>
<gene>
    <name evidence="2" type="ORF">S06H3_66787</name>
</gene>
<evidence type="ECO:0000256" key="1">
    <source>
        <dbReference type="SAM" id="MobiDB-lite"/>
    </source>
</evidence>
<evidence type="ECO:0000313" key="2">
    <source>
        <dbReference type="EMBL" id="GAI71191.1"/>
    </source>
</evidence>
<organism evidence="2">
    <name type="scientific">marine sediment metagenome</name>
    <dbReference type="NCBI Taxonomy" id="412755"/>
    <lineage>
        <taxon>unclassified sequences</taxon>
        <taxon>metagenomes</taxon>
        <taxon>ecological metagenomes</taxon>
    </lineage>
</organism>
<feature type="region of interest" description="Disordered" evidence="1">
    <location>
        <begin position="1"/>
        <end position="40"/>
    </location>
</feature>
<reference evidence="2" key="1">
    <citation type="journal article" date="2014" name="Front. Microbiol.">
        <title>High frequency of phylogenetically diverse reductive dehalogenase-homologous genes in deep subseafloor sedimentary metagenomes.</title>
        <authorList>
            <person name="Kawai M."/>
            <person name="Futagami T."/>
            <person name="Toyoda A."/>
            <person name="Takaki Y."/>
            <person name="Nishi S."/>
            <person name="Hori S."/>
            <person name="Arai W."/>
            <person name="Tsubouchi T."/>
            <person name="Morono Y."/>
            <person name="Uchiyama I."/>
            <person name="Ito T."/>
            <person name="Fujiyama A."/>
            <person name="Inagaki F."/>
            <person name="Takami H."/>
        </authorList>
    </citation>
    <scope>NUCLEOTIDE SEQUENCE</scope>
    <source>
        <strain evidence="2">Expedition CK06-06</strain>
    </source>
</reference>
<dbReference type="EMBL" id="BARV01045745">
    <property type="protein sequence ID" value="GAI71191.1"/>
    <property type="molecule type" value="Genomic_DNA"/>
</dbReference>
<feature type="non-terminal residue" evidence="2">
    <location>
        <position position="40"/>
    </location>
</feature>
<name>X1RW79_9ZZZZ</name>
<protein>
    <submittedName>
        <fullName evidence="2">Uncharacterized protein</fullName>
    </submittedName>
</protein>